<name>E8M5P4_PHOS4</name>
<comment type="subcellular location">
    <subcellularLocation>
        <location evidence="1 10">Cell inner membrane</location>
        <topology evidence="1 10">Single-pass membrane protein</topology>
        <orientation evidence="1 10">Periplasmic side</orientation>
    </subcellularLocation>
</comment>
<sequence length="280" mass="30905">MSLLADPRLPVRGFNYHWLFLAIAASFSLHLLAVVVYMWTPSYDFAPPPQAAPIAVSIVAPLATSKNKLDAENVGQEQHEVIQKAAHKPIIEPVIETPAKPVVPVVESPKPAPIVLPAKPNKKLIDKKPAVKPQPKPKTVTKDVEPSAEQKQIIQQAQAQPKLKTSNIANQQSALRQGQLSEQGKAANVSWKQALHAHLEREKRYPRKAKRLKKQGMPVIRFTMNRQGKVLNVVLVKSSGTSSLDKEAVDLVYRAQPLIKPPNTISGDQIKLTLPINFSF</sequence>
<evidence type="ECO:0000256" key="4">
    <source>
        <dbReference type="ARBA" id="ARBA00022475"/>
    </source>
</evidence>
<dbReference type="AlphaFoldDB" id="E8M5P4"/>
<dbReference type="GO" id="GO:0030288">
    <property type="term" value="C:outer membrane-bounded periplasmic space"/>
    <property type="evidence" value="ECO:0007669"/>
    <property type="project" value="InterPro"/>
</dbReference>
<keyword evidence="4 10" id="KW-1003">Cell membrane</keyword>
<evidence type="ECO:0000256" key="2">
    <source>
        <dbReference type="ARBA" id="ARBA00006555"/>
    </source>
</evidence>
<keyword evidence="3 10" id="KW-0813">Transport</keyword>
<dbReference type="GO" id="GO:0031992">
    <property type="term" value="F:energy transducer activity"/>
    <property type="evidence" value="ECO:0007669"/>
    <property type="project" value="InterPro"/>
</dbReference>
<dbReference type="GeneID" id="95568926"/>
<keyword evidence="5 10" id="KW-0997">Cell inner membrane</keyword>
<dbReference type="OrthoDB" id="6077935at2"/>
<dbReference type="PANTHER" id="PTHR33446">
    <property type="entry name" value="PROTEIN TONB-RELATED"/>
    <property type="match status" value="1"/>
</dbReference>
<keyword evidence="8 10" id="KW-1133">Transmembrane helix</keyword>
<evidence type="ECO:0000313" key="14">
    <source>
        <dbReference type="Proteomes" id="UP000006228"/>
    </source>
</evidence>
<comment type="similarity">
    <text evidence="2 10">Belongs to the TonB family.</text>
</comment>
<feature type="region of interest" description="Disordered" evidence="11">
    <location>
        <begin position="128"/>
        <end position="164"/>
    </location>
</feature>
<dbReference type="InterPro" id="IPR003538">
    <property type="entry name" value="TonB"/>
</dbReference>
<organism evidence="13 14">
    <name type="scientific">Vibrio sinaloensis DSM 21326</name>
    <dbReference type="NCBI Taxonomy" id="945550"/>
    <lineage>
        <taxon>Bacteria</taxon>
        <taxon>Pseudomonadati</taxon>
        <taxon>Pseudomonadota</taxon>
        <taxon>Gammaproteobacteria</taxon>
        <taxon>Vibrionales</taxon>
        <taxon>Vibrionaceae</taxon>
        <taxon>Vibrio</taxon>
        <taxon>Vibrio oreintalis group</taxon>
    </lineage>
</organism>
<keyword evidence="6 10" id="KW-0812">Transmembrane</keyword>
<dbReference type="SUPFAM" id="SSF74653">
    <property type="entry name" value="TolA/TonB C-terminal domain"/>
    <property type="match status" value="1"/>
</dbReference>
<gene>
    <name evidence="13" type="ORF">VISI1226_15933</name>
</gene>
<feature type="transmembrane region" description="Helical" evidence="10">
    <location>
        <begin position="18"/>
        <end position="39"/>
    </location>
</feature>
<dbReference type="EMBL" id="AEVT01000057">
    <property type="protein sequence ID" value="EGA70616.1"/>
    <property type="molecule type" value="Genomic_DNA"/>
</dbReference>
<dbReference type="NCBIfam" id="TIGR01352">
    <property type="entry name" value="tonB_Cterm"/>
    <property type="match status" value="1"/>
</dbReference>
<evidence type="ECO:0000256" key="1">
    <source>
        <dbReference type="ARBA" id="ARBA00004383"/>
    </source>
</evidence>
<evidence type="ECO:0000313" key="13">
    <source>
        <dbReference type="EMBL" id="EGA70616.1"/>
    </source>
</evidence>
<accession>E8M5P4</accession>
<evidence type="ECO:0000256" key="3">
    <source>
        <dbReference type="ARBA" id="ARBA00022448"/>
    </source>
</evidence>
<feature type="domain" description="TonB C-terminal" evidence="12">
    <location>
        <begin position="190"/>
        <end position="280"/>
    </location>
</feature>
<evidence type="ECO:0000256" key="10">
    <source>
        <dbReference type="RuleBase" id="RU362123"/>
    </source>
</evidence>
<dbReference type="GO" id="GO:0055085">
    <property type="term" value="P:transmembrane transport"/>
    <property type="evidence" value="ECO:0007669"/>
    <property type="project" value="InterPro"/>
</dbReference>
<evidence type="ECO:0000256" key="6">
    <source>
        <dbReference type="ARBA" id="ARBA00022692"/>
    </source>
</evidence>
<dbReference type="eggNOG" id="COG0810">
    <property type="taxonomic scope" value="Bacteria"/>
</dbReference>
<dbReference type="InterPro" id="IPR006260">
    <property type="entry name" value="TonB/TolA_C"/>
</dbReference>
<evidence type="ECO:0000256" key="8">
    <source>
        <dbReference type="ARBA" id="ARBA00022989"/>
    </source>
</evidence>
<feature type="compositionally biased region" description="Low complexity" evidence="11">
    <location>
        <begin position="150"/>
        <end position="160"/>
    </location>
</feature>
<dbReference type="GO" id="GO:0015031">
    <property type="term" value="P:protein transport"/>
    <property type="evidence" value="ECO:0007669"/>
    <property type="project" value="UniProtKB-UniRule"/>
</dbReference>
<proteinExistence type="inferred from homology"/>
<dbReference type="Pfam" id="PF03544">
    <property type="entry name" value="TonB_C"/>
    <property type="match status" value="1"/>
</dbReference>
<comment type="function">
    <text evidence="10">Interacts with outer membrane receptor proteins that carry out high-affinity binding and energy dependent uptake into the periplasmic space of specific substrates. It could act to transduce energy from the cytoplasmic membrane to specific energy-requiring processes in the outer membrane, resulting in the release into the periplasm of ligands bound by these outer membrane proteins.</text>
</comment>
<dbReference type="PRINTS" id="PR01374">
    <property type="entry name" value="TONBPROTEIN"/>
</dbReference>
<dbReference type="Proteomes" id="UP000006228">
    <property type="component" value="Unassembled WGS sequence"/>
</dbReference>
<dbReference type="PANTHER" id="PTHR33446:SF2">
    <property type="entry name" value="PROTEIN TONB"/>
    <property type="match status" value="1"/>
</dbReference>
<comment type="caution">
    <text evidence="13">The sequence shown here is derived from an EMBL/GenBank/DDBJ whole genome shotgun (WGS) entry which is preliminary data.</text>
</comment>
<evidence type="ECO:0000259" key="12">
    <source>
        <dbReference type="PROSITE" id="PS52015"/>
    </source>
</evidence>
<evidence type="ECO:0000256" key="7">
    <source>
        <dbReference type="ARBA" id="ARBA00022927"/>
    </source>
</evidence>
<reference evidence="13 14" key="1">
    <citation type="journal article" date="2012" name="Int. J. Syst. Evol. Microbiol.">
        <title>Vibrio caribbeanicus sp. nov., isolated from the marine sponge Scleritoderma cyanea.</title>
        <authorList>
            <person name="Hoffmann M."/>
            <person name="Monday S.R."/>
            <person name="Allard M.W."/>
            <person name="Strain E.A."/>
            <person name="Whittaker P."/>
            <person name="Naum M."/>
            <person name="McCarthy P.J."/>
            <person name="Lopez J.V."/>
            <person name="Fischer M."/>
            <person name="Brown E.W."/>
        </authorList>
    </citation>
    <scope>NUCLEOTIDE SEQUENCE [LARGE SCALE GENOMIC DNA]</scope>
    <source>
        <strain evidence="14">DSMZ 21326</strain>
    </source>
</reference>
<dbReference type="InterPro" id="IPR051045">
    <property type="entry name" value="TonB-dependent_transducer"/>
</dbReference>
<evidence type="ECO:0000256" key="9">
    <source>
        <dbReference type="ARBA" id="ARBA00023136"/>
    </source>
</evidence>
<dbReference type="GO" id="GO:0098797">
    <property type="term" value="C:plasma membrane protein complex"/>
    <property type="evidence" value="ECO:0007669"/>
    <property type="project" value="TreeGrafter"/>
</dbReference>
<dbReference type="InterPro" id="IPR037682">
    <property type="entry name" value="TonB_C"/>
</dbReference>
<keyword evidence="7 10" id="KW-0653">Protein transport</keyword>
<evidence type="ECO:0000256" key="5">
    <source>
        <dbReference type="ARBA" id="ARBA00022519"/>
    </source>
</evidence>
<dbReference type="Gene3D" id="3.30.1150.10">
    <property type="match status" value="1"/>
</dbReference>
<keyword evidence="10" id="KW-0735">Signal-anchor</keyword>
<dbReference type="GO" id="GO:0015891">
    <property type="term" value="P:siderophore transport"/>
    <property type="evidence" value="ECO:0007669"/>
    <property type="project" value="InterPro"/>
</dbReference>
<dbReference type="RefSeq" id="WP_008076141.1">
    <property type="nucleotide sequence ID" value="NZ_AEVT01000057.1"/>
</dbReference>
<evidence type="ECO:0000256" key="11">
    <source>
        <dbReference type="SAM" id="MobiDB-lite"/>
    </source>
</evidence>
<protein>
    <recommendedName>
        <fullName evidence="10">Protein TonB</fullName>
    </recommendedName>
</protein>
<keyword evidence="9 10" id="KW-0472">Membrane</keyword>
<dbReference type="PROSITE" id="PS52015">
    <property type="entry name" value="TONB_CTD"/>
    <property type="match status" value="1"/>
</dbReference>